<accession>A0ABD5VR49</accession>
<sequence length="100" mass="11157">MSEPVRIRDEDHEAITAAQEVLGLPYPEVVHLALTTDVLSGSPAQNARRAVQYYHTYVLEAYDDVHDVPVEDLEFDSADQAKAGLSIGAEKHERRLAQQE</sequence>
<dbReference type="RefSeq" id="WP_336352205.1">
    <property type="nucleotide sequence ID" value="NZ_JAZAQL010000005.1"/>
</dbReference>
<dbReference type="AlphaFoldDB" id="A0ABD5VR49"/>
<evidence type="ECO:0000313" key="2">
    <source>
        <dbReference type="Proteomes" id="UP001596395"/>
    </source>
</evidence>
<evidence type="ECO:0000313" key="1">
    <source>
        <dbReference type="EMBL" id="MFC6955276.1"/>
    </source>
</evidence>
<organism evidence="1 2">
    <name type="scientific">Halorubellus litoreus</name>
    <dbReference type="NCBI Taxonomy" id="755308"/>
    <lineage>
        <taxon>Archaea</taxon>
        <taxon>Methanobacteriati</taxon>
        <taxon>Methanobacteriota</taxon>
        <taxon>Stenosarchaea group</taxon>
        <taxon>Halobacteria</taxon>
        <taxon>Halobacteriales</taxon>
        <taxon>Halorubellaceae</taxon>
        <taxon>Halorubellus</taxon>
    </lineage>
</organism>
<name>A0ABD5VR49_9EURY</name>
<protein>
    <submittedName>
        <fullName evidence="1">Uncharacterized protein</fullName>
    </submittedName>
</protein>
<dbReference type="Proteomes" id="UP001596395">
    <property type="component" value="Unassembled WGS sequence"/>
</dbReference>
<gene>
    <name evidence="1" type="ORF">ACFQGB_20630</name>
</gene>
<proteinExistence type="predicted"/>
<reference evidence="1 2" key="1">
    <citation type="journal article" date="2019" name="Int. J. Syst. Evol. Microbiol.">
        <title>The Global Catalogue of Microorganisms (GCM) 10K type strain sequencing project: providing services to taxonomists for standard genome sequencing and annotation.</title>
        <authorList>
            <consortium name="The Broad Institute Genomics Platform"/>
            <consortium name="The Broad Institute Genome Sequencing Center for Infectious Disease"/>
            <person name="Wu L."/>
            <person name="Ma J."/>
        </authorList>
    </citation>
    <scope>NUCLEOTIDE SEQUENCE [LARGE SCALE GENOMIC DNA]</scope>
    <source>
        <strain evidence="1 2">GX26</strain>
    </source>
</reference>
<dbReference type="EMBL" id="JBHSXN010000005">
    <property type="protein sequence ID" value="MFC6955276.1"/>
    <property type="molecule type" value="Genomic_DNA"/>
</dbReference>
<comment type="caution">
    <text evidence="1">The sequence shown here is derived from an EMBL/GenBank/DDBJ whole genome shotgun (WGS) entry which is preliminary data.</text>
</comment>
<keyword evidence="2" id="KW-1185">Reference proteome</keyword>